<dbReference type="SUPFAM" id="SSF103025">
    <property type="entry name" value="Folate-binding domain"/>
    <property type="match status" value="1"/>
</dbReference>
<dbReference type="EMBL" id="JBHSDU010000004">
    <property type="protein sequence ID" value="MFC4311596.1"/>
    <property type="molecule type" value="Genomic_DNA"/>
</dbReference>
<proteinExistence type="predicted"/>
<evidence type="ECO:0000313" key="1">
    <source>
        <dbReference type="EMBL" id="MFC4311596.1"/>
    </source>
</evidence>
<dbReference type="InterPro" id="IPR027266">
    <property type="entry name" value="TrmE/GcvT-like"/>
</dbReference>
<evidence type="ECO:0000313" key="2">
    <source>
        <dbReference type="Proteomes" id="UP001595904"/>
    </source>
</evidence>
<dbReference type="Gene3D" id="3.30.1360.120">
    <property type="entry name" value="Probable tRNA modification gtpase trme, domain 1"/>
    <property type="match status" value="1"/>
</dbReference>
<gene>
    <name evidence="1" type="ORF">ACFPN2_21030</name>
</gene>
<organism evidence="1 2">
    <name type="scientific">Steroidobacter flavus</name>
    <dbReference type="NCBI Taxonomy" id="1842136"/>
    <lineage>
        <taxon>Bacteria</taxon>
        <taxon>Pseudomonadati</taxon>
        <taxon>Pseudomonadota</taxon>
        <taxon>Gammaproteobacteria</taxon>
        <taxon>Steroidobacterales</taxon>
        <taxon>Steroidobacteraceae</taxon>
        <taxon>Steroidobacter</taxon>
    </lineage>
</organism>
<keyword evidence="2" id="KW-1185">Reference proteome</keyword>
<comment type="caution">
    <text evidence="1">The sequence shown here is derived from an EMBL/GenBank/DDBJ whole genome shotgun (WGS) entry which is preliminary data.</text>
</comment>
<name>A0ABV8SVJ0_9GAMM</name>
<dbReference type="Pfam" id="PF04268">
    <property type="entry name" value="SoxG"/>
    <property type="match status" value="1"/>
</dbReference>
<dbReference type="Gene3D" id="3.30.70.1520">
    <property type="entry name" value="Heterotetrameric sarcosine oxidase"/>
    <property type="match status" value="1"/>
</dbReference>
<protein>
    <submittedName>
        <fullName evidence="1">Sarcosine oxidase subunit gamma</fullName>
    </submittedName>
</protein>
<accession>A0ABV8SVJ0</accession>
<dbReference type="Proteomes" id="UP001595904">
    <property type="component" value="Unassembled WGS sequence"/>
</dbReference>
<reference evidence="2" key="1">
    <citation type="journal article" date="2019" name="Int. J. Syst. Evol. Microbiol.">
        <title>The Global Catalogue of Microorganisms (GCM) 10K type strain sequencing project: providing services to taxonomists for standard genome sequencing and annotation.</title>
        <authorList>
            <consortium name="The Broad Institute Genomics Platform"/>
            <consortium name="The Broad Institute Genome Sequencing Center for Infectious Disease"/>
            <person name="Wu L."/>
            <person name="Ma J."/>
        </authorList>
    </citation>
    <scope>NUCLEOTIDE SEQUENCE [LARGE SCALE GENOMIC DNA]</scope>
    <source>
        <strain evidence="2">CGMCC 1.10759</strain>
    </source>
</reference>
<dbReference type="InterPro" id="IPR007375">
    <property type="entry name" value="SoxG"/>
</dbReference>
<dbReference type="RefSeq" id="WP_380600270.1">
    <property type="nucleotide sequence ID" value="NZ_JBHSDU010000004.1"/>
</dbReference>
<sequence>MNRNKNSQDEWAARAPFLDLPVASSPDAGVIACDRGGLGIASVLARRGRYEEFAGKCRQRFGVELLSGPRRSIGEDIAFIATGPNAWLATREDDANGLAVELAEALDDCAAIADQSDGQAVLRLSGPKTRETLCKLVPIDLHPRAFAVGDVAVTVAAHMGATLWRLPDEPKGHAVFEIAVYRSLAANFWTALTESAAEYGFGRVNYEAGALATVHEARAYERHIARR</sequence>